<dbReference type="GO" id="GO:0016020">
    <property type="term" value="C:membrane"/>
    <property type="evidence" value="ECO:0007669"/>
    <property type="project" value="TreeGrafter"/>
</dbReference>
<keyword evidence="2" id="KW-1133">Transmembrane helix</keyword>
<dbReference type="PANTHER" id="PTHR41807">
    <property type="entry name" value="GLUTATHIONE TRANSFERASE 3"/>
    <property type="match status" value="1"/>
</dbReference>
<name>A0A9P6VYZ1_RHOMI</name>
<evidence type="ECO:0000256" key="1">
    <source>
        <dbReference type="SAM" id="MobiDB-lite"/>
    </source>
</evidence>
<proteinExistence type="predicted"/>
<feature type="transmembrane region" description="Helical" evidence="2">
    <location>
        <begin position="262"/>
        <end position="282"/>
    </location>
</feature>
<dbReference type="EMBL" id="PUHQ01000057">
    <property type="protein sequence ID" value="KAG0659120.1"/>
    <property type="molecule type" value="Genomic_DNA"/>
</dbReference>
<keyword evidence="4" id="KW-1185">Reference proteome</keyword>
<dbReference type="AlphaFoldDB" id="A0A9P6VYZ1"/>
<evidence type="ECO:0000313" key="4">
    <source>
        <dbReference type="Proteomes" id="UP000777482"/>
    </source>
</evidence>
<feature type="compositionally biased region" description="Basic and acidic residues" evidence="1">
    <location>
        <begin position="62"/>
        <end position="80"/>
    </location>
</feature>
<reference evidence="3 4" key="1">
    <citation type="submission" date="2020-11" db="EMBL/GenBank/DDBJ databases">
        <title>Kefir isolates.</title>
        <authorList>
            <person name="Marcisauskas S."/>
            <person name="Kim Y."/>
            <person name="Blasche S."/>
        </authorList>
    </citation>
    <scope>NUCLEOTIDE SEQUENCE [LARGE SCALE GENOMIC DNA]</scope>
    <source>
        <strain evidence="3 4">KR</strain>
    </source>
</reference>
<feature type="compositionally biased region" description="Low complexity" evidence="1">
    <location>
        <begin position="98"/>
        <end position="108"/>
    </location>
</feature>
<organism evidence="3 4">
    <name type="scientific">Rhodotorula mucilaginosa</name>
    <name type="common">Yeast</name>
    <name type="synonym">Rhodotorula rubra</name>
    <dbReference type="NCBI Taxonomy" id="5537"/>
    <lineage>
        <taxon>Eukaryota</taxon>
        <taxon>Fungi</taxon>
        <taxon>Dikarya</taxon>
        <taxon>Basidiomycota</taxon>
        <taxon>Pucciniomycotina</taxon>
        <taxon>Microbotryomycetes</taxon>
        <taxon>Sporidiobolales</taxon>
        <taxon>Sporidiobolaceae</taxon>
        <taxon>Rhodotorula</taxon>
    </lineage>
</organism>
<evidence type="ECO:0000313" key="3">
    <source>
        <dbReference type="EMBL" id="KAG0659120.1"/>
    </source>
</evidence>
<feature type="transmembrane region" description="Helical" evidence="2">
    <location>
        <begin position="323"/>
        <end position="340"/>
    </location>
</feature>
<dbReference type="OrthoDB" id="5569309at2759"/>
<feature type="compositionally biased region" description="Polar residues" evidence="1">
    <location>
        <begin position="286"/>
        <end position="297"/>
    </location>
</feature>
<accession>A0A9P6VYZ1</accession>
<evidence type="ECO:0000256" key="2">
    <source>
        <dbReference type="SAM" id="Phobius"/>
    </source>
</evidence>
<feature type="region of interest" description="Disordered" evidence="1">
    <location>
        <begin position="286"/>
        <end position="314"/>
    </location>
</feature>
<keyword evidence="2" id="KW-0472">Membrane</keyword>
<feature type="transmembrane region" description="Helical" evidence="2">
    <location>
        <begin position="390"/>
        <end position="409"/>
    </location>
</feature>
<sequence length="413" mass="44890">MVNYSGPLLAKRKDELAEIARALQLGLPDGTRRPEIIEAVRAELKSNPQQRQDPRFIGLWHSMRESRKSGEFTPDPHENAIEDGDSETSGDDDDNDDQQQQQQDQQEQPVGEVVTSYRDALLHNKIVDTLLHGSEGGEAIASGASQVLNQALVPASNALLRRTTRSGSFSHLARRGSVTLRHAARETATLVEDVQDKASQTWVIVALILAAELSWLVYESVPWVEHHFGPHDWLHRAQQTPAFDLKLPAVTVLLHPSFLRAVIAWALTTCLVPLVIATLVSFPHANPSSEQSQQHPTTPRGGRRSAVSKRTAVAHKHLSPPNAVIFTLSRLAIALLRGYILPTSSSSSSTSTVASTALRNLGQILLDARIAPSSAATTVAKWSFDSAVEGVWGVVALGMGLGAVIGMYAEVRR</sequence>
<feature type="compositionally biased region" description="Basic residues" evidence="1">
    <location>
        <begin position="301"/>
        <end position="314"/>
    </location>
</feature>
<gene>
    <name evidence="3" type="ORF">C6P46_005291</name>
</gene>
<protein>
    <submittedName>
        <fullName evidence="3">Uncharacterized protein</fullName>
    </submittedName>
</protein>
<feature type="region of interest" description="Disordered" evidence="1">
    <location>
        <begin position="40"/>
        <end position="112"/>
    </location>
</feature>
<dbReference type="Proteomes" id="UP000777482">
    <property type="component" value="Unassembled WGS sequence"/>
</dbReference>
<dbReference type="InterPro" id="IPR038872">
    <property type="entry name" value="Put_GTT3"/>
</dbReference>
<feature type="compositionally biased region" description="Acidic residues" evidence="1">
    <location>
        <begin position="81"/>
        <end position="97"/>
    </location>
</feature>
<dbReference type="PANTHER" id="PTHR41807:SF1">
    <property type="entry name" value="GLUTATHIONE TRANSFERASE 3"/>
    <property type="match status" value="1"/>
</dbReference>
<comment type="caution">
    <text evidence="3">The sequence shown here is derived from an EMBL/GenBank/DDBJ whole genome shotgun (WGS) entry which is preliminary data.</text>
</comment>
<keyword evidence="2" id="KW-0812">Transmembrane</keyword>